<dbReference type="EMBL" id="OZ021739">
    <property type="protein sequence ID" value="CAK9321954.1"/>
    <property type="molecule type" value="Genomic_DNA"/>
</dbReference>
<keyword evidence="2" id="KW-1185">Reference proteome</keyword>
<evidence type="ECO:0000313" key="2">
    <source>
        <dbReference type="Proteomes" id="UP001642487"/>
    </source>
</evidence>
<sequence>MSLSFAISCTPSSVTRQPPVRHVAVVHSGFEVLRELWLLSNGFMRSQANFNISFD</sequence>
<organism evidence="1 2">
    <name type="scientific">Citrullus colocynthis</name>
    <name type="common">colocynth</name>
    <dbReference type="NCBI Taxonomy" id="252529"/>
    <lineage>
        <taxon>Eukaryota</taxon>
        <taxon>Viridiplantae</taxon>
        <taxon>Streptophyta</taxon>
        <taxon>Embryophyta</taxon>
        <taxon>Tracheophyta</taxon>
        <taxon>Spermatophyta</taxon>
        <taxon>Magnoliopsida</taxon>
        <taxon>eudicotyledons</taxon>
        <taxon>Gunneridae</taxon>
        <taxon>Pentapetalae</taxon>
        <taxon>rosids</taxon>
        <taxon>fabids</taxon>
        <taxon>Cucurbitales</taxon>
        <taxon>Cucurbitaceae</taxon>
        <taxon>Benincaseae</taxon>
        <taxon>Citrullus</taxon>
    </lineage>
</organism>
<reference evidence="1 2" key="1">
    <citation type="submission" date="2024-03" db="EMBL/GenBank/DDBJ databases">
        <authorList>
            <person name="Gkanogiannis A."/>
            <person name="Becerra Lopez-Lavalle L."/>
        </authorList>
    </citation>
    <scope>NUCLEOTIDE SEQUENCE [LARGE SCALE GENOMIC DNA]</scope>
</reference>
<gene>
    <name evidence="1" type="ORF">CITCOLO1_LOCUS14062</name>
</gene>
<name>A0ABP0YNI7_9ROSI</name>
<proteinExistence type="predicted"/>
<protein>
    <submittedName>
        <fullName evidence="1">Uncharacterized protein</fullName>
    </submittedName>
</protein>
<evidence type="ECO:0000313" key="1">
    <source>
        <dbReference type="EMBL" id="CAK9321954.1"/>
    </source>
</evidence>
<accession>A0ABP0YNI7</accession>
<dbReference type="Proteomes" id="UP001642487">
    <property type="component" value="Chromosome 5"/>
</dbReference>